<dbReference type="Proteomes" id="UP001066276">
    <property type="component" value="Chromosome 4_2"/>
</dbReference>
<dbReference type="AlphaFoldDB" id="A0AAV7SLY0"/>
<keyword evidence="2" id="KW-1185">Reference proteome</keyword>
<sequence length="158" mass="17551">MLWIPGTGLGQCCGASALRPQQALTCLAVPDAPSRSRQFRRWVRTSHPSRQPHFSADGRSSRLDLMFTHCAHRGPPFCQPGTSRGPDRPRFLIRPFYPPHDQRLLRGLHHSLQGVSGECRGSGRQDKCTMGGGRRELRFTRAAPSASAHASLECRLNK</sequence>
<comment type="caution">
    <text evidence="1">The sequence shown here is derived from an EMBL/GenBank/DDBJ whole genome shotgun (WGS) entry which is preliminary data.</text>
</comment>
<protein>
    <submittedName>
        <fullName evidence="1">Uncharacterized protein</fullName>
    </submittedName>
</protein>
<gene>
    <name evidence="1" type="ORF">NDU88_005460</name>
</gene>
<evidence type="ECO:0000313" key="2">
    <source>
        <dbReference type="Proteomes" id="UP001066276"/>
    </source>
</evidence>
<reference evidence="1" key="1">
    <citation type="journal article" date="2022" name="bioRxiv">
        <title>Sequencing and chromosome-scale assembly of the giantPleurodeles waltlgenome.</title>
        <authorList>
            <person name="Brown T."/>
            <person name="Elewa A."/>
            <person name="Iarovenko S."/>
            <person name="Subramanian E."/>
            <person name="Araus A.J."/>
            <person name="Petzold A."/>
            <person name="Susuki M."/>
            <person name="Suzuki K.-i.T."/>
            <person name="Hayashi T."/>
            <person name="Toyoda A."/>
            <person name="Oliveira C."/>
            <person name="Osipova E."/>
            <person name="Leigh N.D."/>
            <person name="Simon A."/>
            <person name="Yun M.H."/>
        </authorList>
    </citation>
    <scope>NUCLEOTIDE SEQUENCE</scope>
    <source>
        <strain evidence="1">20211129_DDA</strain>
        <tissue evidence="1">Liver</tissue>
    </source>
</reference>
<evidence type="ECO:0000313" key="1">
    <source>
        <dbReference type="EMBL" id="KAJ1165030.1"/>
    </source>
</evidence>
<organism evidence="1 2">
    <name type="scientific">Pleurodeles waltl</name>
    <name type="common">Iberian ribbed newt</name>
    <dbReference type="NCBI Taxonomy" id="8319"/>
    <lineage>
        <taxon>Eukaryota</taxon>
        <taxon>Metazoa</taxon>
        <taxon>Chordata</taxon>
        <taxon>Craniata</taxon>
        <taxon>Vertebrata</taxon>
        <taxon>Euteleostomi</taxon>
        <taxon>Amphibia</taxon>
        <taxon>Batrachia</taxon>
        <taxon>Caudata</taxon>
        <taxon>Salamandroidea</taxon>
        <taxon>Salamandridae</taxon>
        <taxon>Pleurodelinae</taxon>
        <taxon>Pleurodeles</taxon>
    </lineage>
</organism>
<dbReference type="EMBL" id="JANPWB010000008">
    <property type="protein sequence ID" value="KAJ1165030.1"/>
    <property type="molecule type" value="Genomic_DNA"/>
</dbReference>
<accession>A0AAV7SLY0</accession>
<proteinExistence type="predicted"/>
<name>A0AAV7SLY0_PLEWA</name>